<comment type="caution">
    <text evidence="2">The sequence shown here is derived from an EMBL/GenBank/DDBJ whole genome shotgun (WGS) entry which is preliminary data.</text>
</comment>
<dbReference type="EMBL" id="JAQIIO010000003">
    <property type="protein sequence ID" value="MDA5093767.1"/>
    <property type="molecule type" value="Genomic_DNA"/>
</dbReference>
<reference evidence="2 3" key="1">
    <citation type="submission" date="2023-01" db="EMBL/GenBank/DDBJ databases">
        <authorList>
            <person name="Yoon J.-W."/>
        </authorList>
    </citation>
    <scope>NUCLEOTIDE SEQUENCE [LARGE SCALE GENOMIC DNA]</scope>
    <source>
        <strain evidence="2 3">KMU-50</strain>
    </source>
</reference>
<feature type="transmembrane region" description="Helical" evidence="1">
    <location>
        <begin position="308"/>
        <end position="331"/>
    </location>
</feature>
<dbReference type="Proteomes" id="UP001528040">
    <property type="component" value="Unassembled WGS sequence"/>
</dbReference>
<feature type="transmembrane region" description="Helical" evidence="1">
    <location>
        <begin position="252"/>
        <end position="269"/>
    </location>
</feature>
<dbReference type="InterPro" id="IPR010266">
    <property type="entry name" value="NnrS"/>
</dbReference>
<sequence length="407" mass="44058">MSDARKKPAQNSSSRVRNWSGPSVLSFGYRPFFLVASVWALLAMALWLLALAGVPVLGSRFDPITWHAHEMLFGYLGAALAGFMLTAVPNWTGRLPVLGWPLAGLVAIWGAGRLAVATSSLMSPYLTAAADVAFPLALFVLILREVAAGRSWKNLPLLALFGFFILGNMLFHVDAAQGRFAANGVGMRLGVATAIMLISLVGGRVIPSFTRNWLVKAGRAALPAAFGIIDKLVLISTALALFIWTVFPSSPLISELFILVGMGQLVRLMRWRSWAVRQEPLLWVLHAGYLFVPLGFLALGLSGLSTGLVPFLGALHLWMAGGIGIMTLAIISRASLAHAGKPLHASPRLAMAYNLVLLSVLLRFLAAYPVGNGWAAHISAILWLAGYALFTWHFWPIWMAKPVARRF</sequence>
<feature type="transmembrane region" description="Helical" evidence="1">
    <location>
        <begin position="98"/>
        <end position="116"/>
    </location>
</feature>
<feature type="transmembrane region" description="Helical" evidence="1">
    <location>
        <begin position="155"/>
        <end position="173"/>
    </location>
</feature>
<proteinExistence type="predicted"/>
<protein>
    <submittedName>
        <fullName evidence="2">NnrS family protein</fullName>
    </submittedName>
</protein>
<accession>A0ABT4W1S2</accession>
<keyword evidence="3" id="KW-1185">Reference proteome</keyword>
<feature type="transmembrane region" description="Helical" evidence="1">
    <location>
        <begin position="32"/>
        <end position="52"/>
    </location>
</feature>
<evidence type="ECO:0000313" key="3">
    <source>
        <dbReference type="Proteomes" id="UP001528040"/>
    </source>
</evidence>
<feature type="transmembrane region" description="Helical" evidence="1">
    <location>
        <begin position="351"/>
        <end position="368"/>
    </location>
</feature>
<keyword evidence="1" id="KW-1133">Transmembrane helix</keyword>
<name>A0ABT4W1S2_9RHOB</name>
<organism evidence="2 3">
    <name type="scientific">Aliiroseovarius salicola</name>
    <dbReference type="NCBI Taxonomy" id="3009082"/>
    <lineage>
        <taxon>Bacteria</taxon>
        <taxon>Pseudomonadati</taxon>
        <taxon>Pseudomonadota</taxon>
        <taxon>Alphaproteobacteria</taxon>
        <taxon>Rhodobacterales</taxon>
        <taxon>Paracoccaceae</taxon>
        <taxon>Aliiroseovarius</taxon>
    </lineage>
</organism>
<feature type="transmembrane region" description="Helical" evidence="1">
    <location>
        <begin position="281"/>
        <end position="302"/>
    </location>
</feature>
<keyword evidence="1" id="KW-0472">Membrane</keyword>
<gene>
    <name evidence="2" type="ORF">O2N63_06660</name>
</gene>
<feature type="transmembrane region" description="Helical" evidence="1">
    <location>
        <begin position="374"/>
        <end position="398"/>
    </location>
</feature>
<feature type="transmembrane region" description="Helical" evidence="1">
    <location>
        <begin position="224"/>
        <end position="246"/>
    </location>
</feature>
<evidence type="ECO:0000313" key="2">
    <source>
        <dbReference type="EMBL" id="MDA5093767.1"/>
    </source>
</evidence>
<feature type="transmembrane region" description="Helical" evidence="1">
    <location>
        <begin position="122"/>
        <end position="143"/>
    </location>
</feature>
<evidence type="ECO:0000256" key="1">
    <source>
        <dbReference type="SAM" id="Phobius"/>
    </source>
</evidence>
<keyword evidence="1" id="KW-0812">Transmembrane</keyword>
<feature type="transmembrane region" description="Helical" evidence="1">
    <location>
        <begin position="185"/>
        <end position="203"/>
    </location>
</feature>
<feature type="transmembrane region" description="Helical" evidence="1">
    <location>
        <begin position="72"/>
        <end position="91"/>
    </location>
</feature>
<dbReference type="Pfam" id="PF05940">
    <property type="entry name" value="NnrS"/>
    <property type="match status" value="1"/>
</dbReference>
<dbReference type="RefSeq" id="WP_271053480.1">
    <property type="nucleotide sequence ID" value="NZ_JAQIIO010000003.1"/>
</dbReference>